<feature type="transmembrane region" description="Helical" evidence="2">
    <location>
        <begin position="599"/>
        <end position="617"/>
    </location>
</feature>
<evidence type="ECO:0000259" key="3">
    <source>
        <dbReference type="SMART" id="SM00563"/>
    </source>
</evidence>
<evidence type="ECO:0000256" key="1">
    <source>
        <dbReference type="SAM" id="MobiDB-lite"/>
    </source>
</evidence>
<dbReference type="VEuPathDB" id="TriTrypDB:C3747_264g8"/>
<keyword evidence="5" id="KW-0808">Transferase</keyword>
<dbReference type="EMBL" id="JABDHM010000034">
    <property type="protein sequence ID" value="KAF5221734.1"/>
    <property type="molecule type" value="Genomic_DNA"/>
</dbReference>
<dbReference type="VEuPathDB" id="TriTrypDB:TcYC6_0024220"/>
<gene>
    <name evidence="5" type="ORF">C3747_264g8</name>
    <name evidence="4" type="ORF">ECC02_005272</name>
</gene>
<dbReference type="CDD" id="cd07992">
    <property type="entry name" value="LPLAT_AAK14816-like"/>
    <property type="match status" value="1"/>
</dbReference>
<dbReference type="VEuPathDB" id="TriTrypDB:TCDM_09951"/>
<proteinExistence type="predicted"/>
<feature type="compositionally biased region" description="Basic and acidic residues" evidence="1">
    <location>
        <begin position="42"/>
        <end position="57"/>
    </location>
</feature>
<organism evidence="5 6">
    <name type="scientific">Trypanosoma cruzi</name>
    <dbReference type="NCBI Taxonomy" id="5693"/>
    <lineage>
        <taxon>Eukaryota</taxon>
        <taxon>Discoba</taxon>
        <taxon>Euglenozoa</taxon>
        <taxon>Kinetoplastea</taxon>
        <taxon>Metakinetoplastina</taxon>
        <taxon>Trypanosomatida</taxon>
        <taxon>Trypanosomatidae</taxon>
        <taxon>Trypanosoma</taxon>
        <taxon>Schizotrypanum</taxon>
    </lineage>
</organism>
<dbReference type="VEuPathDB" id="TriTrypDB:TcCLB.504867.90"/>
<dbReference type="InterPro" id="IPR002123">
    <property type="entry name" value="Plipid/glycerol_acylTrfase"/>
</dbReference>
<feature type="domain" description="Phospholipid/glycerol acyltransferase" evidence="3">
    <location>
        <begin position="172"/>
        <end position="372"/>
    </location>
</feature>
<comment type="caution">
    <text evidence="5">The sequence shown here is derived from an EMBL/GenBank/DDBJ whole genome shotgun (WGS) entry which is preliminary data.</text>
</comment>
<dbReference type="VEuPathDB" id="TriTrypDB:TcCL_ESM04642"/>
<keyword evidence="2" id="KW-0472">Membrane</keyword>
<dbReference type="Proteomes" id="UP000246078">
    <property type="component" value="Unassembled WGS sequence"/>
</dbReference>
<dbReference type="InterPro" id="IPR052744">
    <property type="entry name" value="GPAT/DAPAT"/>
</dbReference>
<dbReference type="VEuPathDB" id="TriTrypDB:TcBrA4_0131510"/>
<reference evidence="5 6" key="1">
    <citation type="journal article" date="2018" name="Microb. Genom.">
        <title>Expanding an expanded genome: long-read sequencing of Trypanosoma cruzi.</title>
        <authorList>
            <person name="Berna L."/>
            <person name="Rodriguez M."/>
            <person name="Chiribao M.L."/>
            <person name="Parodi-Talice A."/>
            <person name="Pita S."/>
            <person name="Rijo G."/>
            <person name="Alvarez-Valin F."/>
            <person name="Robello C."/>
        </authorList>
    </citation>
    <scope>NUCLEOTIDE SEQUENCE [LARGE SCALE GENOMIC DNA]</scope>
    <source>
        <strain evidence="5 6">TCC</strain>
    </source>
</reference>
<dbReference type="PANTHER" id="PTHR31605:SF0">
    <property type="entry name" value="GLYCEROL-3-PHOSPHATE O-ACYLTRANSFERASE 1"/>
    <property type="match status" value="1"/>
</dbReference>
<sequence length="704" mass="79403">MSGSAEKHVSSSKLEGVINKGNDNGTHMKPHELHEAQAVPTGEKDAEEAGKTQRKDQASASVKTGAGDAEMGEAARSPSLQRKKSSVKDRIEVTKHNKFVRCTVCGDDIPIGEWPDHRDRLRSVRLLSLRVSKFHEFVVSLFIDFFMWVLMNIYFREVTVVNKEMVPKTGAVVFYGNHQNQFIDAMIIRANCGRPVRFIMAEKSFHRPIVGQFARMMHTVPVVRPQDVPITPGEGFLLRMNGAIVHGEGTKFHTSLANGDVIMWGKGTNNCTAQVHCIISDTELELTMPVLASNVVTQPTAFRVSRRIDHSTMYASVYQTLQKNQCIGIFPEGGSHDRTSLLPLKAGVALFSLGAAERGISVKVVPCGLTYFYGHKFRSRAHIEFGEPITPSEDLVELFSRDKRKATGIFLEHLNAELRGFTINVPNWSALNFLHGFRHLYQPPNCTLATRDYLRLARRLNAIMEAQKNNPEFIDFRNRVENYQDYCNALLVRDSQAATLGKLGTTEAQQLQLLFRRSFTLFLMGVILVPFFVVGLPIGFLASHLSQRHRKKALSESSVKVVGADVEGSYKLLVGFFSVPVVFTFVSLVMFFYTDLRTALTVFFSLPMAMYVSLLILQEAVIELRAALPLFMSVVSKHKQFRKLYERRQALVALTNELVAKWDPELAEEVQTYVRESKDDMKRREPSLFSLRHSGLRRLADRMN</sequence>
<dbReference type="VEuPathDB" id="TriTrypDB:C4B63_206g5"/>
<feature type="transmembrane region" description="Helical" evidence="2">
    <location>
        <begin position="519"/>
        <end position="542"/>
    </location>
</feature>
<evidence type="ECO:0000313" key="4">
    <source>
        <dbReference type="EMBL" id="KAF5221734.1"/>
    </source>
</evidence>
<keyword evidence="2" id="KW-1133">Transmembrane helix</keyword>
<dbReference type="EMBL" id="PRFC01000264">
    <property type="protein sequence ID" value="PWU95764.1"/>
    <property type="molecule type" value="Genomic_DNA"/>
</dbReference>
<dbReference type="Pfam" id="PF01553">
    <property type="entry name" value="Acyltransferase"/>
    <property type="match status" value="1"/>
</dbReference>
<dbReference type="PANTHER" id="PTHR31605">
    <property type="entry name" value="GLYCEROL-3-PHOSPHATE O-ACYLTRANSFERASE 1"/>
    <property type="match status" value="1"/>
</dbReference>
<dbReference type="VEuPathDB" id="TriTrypDB:TcG_07438"/>
<dbReference type="VEuPathDB" id="TriTrypDB:BCY84_00469"/>
<keyword evidence="2" id="KW-0812">Transmembrane</keyword>
<dbReference type="SMART" id="SM00563">
    <property type="entry name" value="PlsC"/>
    <property type="match status" value="1"/>
</dbReference>
<name>A0A2V2VHZ4_TRYCR</name>
<evidence type="ECO:0000256" key="2">
    <source>
        <dbReference type="SAM" id="Phobius"/>
    </source>
</evidence>
<dbReference type="Proteomes" id="UP000583944">
    <property type="component" value="Unassembled WGS sequence"/>
</dbReference>
<dbReference type="VEuPathDB" id="TriTrypDB:TCSYLVIO_004524"/>
<dbReference type="VEuPathDB" id="TriTrypDB:TcCLB.510943.150"/>
<evidence type="ECO:0000313" key="6">
    <source>
        <dbReference type="Proteomes" id="UP000246078"/>
    </source>
</evidence>
<reference evidence="4" key="3">
    <citation type="submission" date="2020-04" db="EMBL/GenBank/DDBJ databases">
        <authorList>
            <person name="Diaz Viraque F."/>
        </authorList>
    </citation>
    <scope>NUCLEOTIDE SEQUENCE</scope>
    <source>
        <strain evidence="4">Berenice</strain>
    </source>
</reference>
<dbReference type="OMA" id="IMALGCM"/>
<feature type="region of interest" description="Disordered" evidence="1">
    <location>
        <begin position="1"/>
        <end position="89"/>
    </location>
</feature>
<reference evidence="4 7" key="2">
    <citation type="journal article" date="2019" name="Genome Biol. Evol.">
        <title>Nanopore Sequencing Significantly Improves Genome Assembly of the Protozoan Parasite Trypanosoma cruzi.</title>
        <authorList>
            <person name="Diaz-Viraque F."/>
            <person name="Pita S."/>
            <person name="Greif G."/>
            <person name="de Souza R.C.M."/>
            <person name="Iraola G."/>
            <person name="Robello C."/>
        </authorList>
    </citation>
    <scope>NUCLEOTIDE SEQUENCE [LARGE SCALE GENOMIC DNA]</scope>
    <source>
        <strain evidence="4 7">Berenice</strain>
    </source>
</reference>
<dbReference type="AlphaFoldDB" id="A0A2V2VHZ4"/>
<dbReference type="VEuPathDB" id="TriTrypDB:Tc_MARK_3321"/>
<evidence type="ECO:0000313" key="7">
    <source>
        <dbReference type="Proteomes" id="UP000583944"/>
    </source>
</evidence>
<protein>
    <submittedName>
        <fullName evidence="5">Putative glycerol-3-phosphate acyltransferase</fullName>
    </submittedName>
</protein>
<accession>A0A2V2VHZ4</accession>
<evidence type="ECO:0000313" key="5">
    <source>
        <dbReference type="EMBL" id="PWU95764.1"/>
    </source>
</evidence>
<dbReference type="GO" id="GO:0004366">
    <property type="term" value="F:glycerol-3-phosphate O-acyltransferase activity"/>
    <property type="evidence" value="ECO:0007669"/>
    <property type="project" value="TreeGrafter"/>
</dbReference>
<dbReference type="VEuPathDB" id="TriTrypDB:ECC02_005272"/>
<keyword evidence="5" id="KW-0012">Acyltransferase</keyword>
<dbReference type="OrthoDB" id="2427554at2759"/>
<dbReference type="GO" id="GO:0008654">
    <property type="term" value="P:phospholipid biosynthetic process"/>
    <property type="evidence" value="ECO:0007669"/>
    <property type="project" value="TreeGrafter"/>
</dbReference>
<feature type="transmembrane region" description="Helical" evidence="2">
    <location>
        <begin position="572"/>
        <end position="593"/>
    </location>
</feature>
<dbReference type="SUPFAM" id="SSF69593">
    <property type="entry name" value="Glycerol-3-phosphate (1)-acyltransferase"/>
    <property type="match status" value="2"/>
</dbReference>
<dbReference type="GO" id="GO:0016287">
    <property type="term" value="F:glycerone-phosphate O-acyltransferase activity"/>
    <property type="evidence" value="ECO:0007669"/>
    <property type="project" value="TreeGrafter"/>
</dbReference>